<evidence type="ECO:0000256" key="3">
    <source>
        <dbReference type="ARBA" id="ARBA00022960"/>
    </source>
</evidence>
<accession>Q1YU28</accession>
<gene>
    <name evidence="6" type="ORF">GB2207_10476</name>
</gene>
<comment type="caution">
    <text evidence="6">The sequence shown here is derived from an EMBL/GenBank/DDBJ whole genome shotgun (WGS) entry which is preliminary data.</text>
</comment>
<dbReference type="Proteomes" id="UP000005555">
    <property type="component" value="Unassembled WGS sequence"/>
</dbReference>
<dbReference type="HOGENOM" id="CLU_042663_2_0_6"/>
<evidence type="ECO:0000259" key="5">
    <source>
        <dbReference type="Pfam" id="PF04085"/>
    </source>
</evidence>
<dbReference type="InterPro" id="IPR042175">
    <property type="entry name" value="Cell/Rod_MreC_2"/>
</dbReference>
<dbReference type="PANTHER" id="PTHR34138:SF1">
    <property type="entry name" value="CELL SHAPE-DETERMINING PROTEIN MREC"/>
    <property type="match status" value="1"/>
</dbReference>
<evidence type="ECO:0000256" key="4">
    <source>
        <dbReference type="ARBA" id="ARBA00032089"/>
    </source>
</evidence>
<dbReference type="STRING" id="314287.GB2207_10476"/>
<reference evidence="6 7" key="1">
    <citation type="submission" date="2006-03" db="EMBL/GenBank/DDBJ databases">
        <authorList>
            <person name="Giovannoni S.J."/>
            <person name="Cho J.-C."/>
            <person name="Ferriera S."/>
            <person name="Johnson J."/>
            <person name="Kravitz S."/>
            <person name="Halpern A."/>
            <person name="Remington K."/>
            <person name="Beeson K."/>
            <person name="Tran B."/>
            <person name="Rogers Y.-H."/>
            <person name="Friedman R."/>
            <person name="Venter J.C."/>
        </authorList>
    </citation>
    <scope>NUCLEOTIDE SEQUENCE [LARGE SCALE GENOMIC DNA]</scope>
    <source>
        <strain evidence="6 7">HTCC2207</strain>
    </source>
</reference>
<dbReference type="Gene3D" id="2.40.10.340">
    <property type="entry name" value="Rod shape-determining protein MreC, domain 1"/>
    <property type="match status" value="1"/>
</dbReference>
<evidence type="ECO:0000256" key="2">
    <source>
        <dbReference type="ARBA" id="ARBA00013855"/>
    </source>
</evidence>
<feature type="domain" description="Rod shape-determining protein MreC beta-barrel core" evidence="5">
    <location>
        <begin position="98"/>
        <end position="244"/>
    </location>
</feature>
<evidence type="ECO:0000313" key="6">
    <source>
        <dbReference type="EMBL" id="EAS48230.1"/>
    </source>
</evidence>
<dbReference type="EMBL" id="AAPI01000001">
    <property type="protein sequence ID" value="EAS48230.1"/>
    <property type="molecule type" value="Genomic_DNA"/>
</dbReference>
<evidence type="ECO:0000256" key="1">
    <source>
        <dbReference type="ARBA" id="ARBA00009369"/>
    </source>
</evidence>
<dbReference type="NCBIfam" id="TIGR00219">
    <property type="entry name" value="mreC"/>
    <property type="match status" value="1"/>
</dbReference>
<organism evidence="6 7">
    <name type="scientific">gamma proteobacterium HTCC2207</name>
    <dbReference type="NCBI Taxonomy" id="314287"/>
    <lineage>
        <taxon>Bacteria</taxon>
        <taxon>Pseudomonadati</taxon>
        <taxon>Pseudomonadota</taxon>
        <taxon>Gammaproteobacteria</taxon>
        <taxon>Cellvibrionales</taxon>
        <taxon>Porticoccaceae</taxon>
        <taxon>SAR92 clade</taxon>
    </lineage>
</organism>
<keyword evidence="3" id="KW-0133">Cell shape</keyword>
<dbReference type="GO" id="GO:0005886">
    <property type="term" value="C:plasma membrane"/>
    <property type="evidence" value="ECO:0007669"/>
    <property type="project" value="TreeGrafter"/>
</dbReference>
<dbReference type="PIRSF" id="PIRSF038471">
    <property type="entry name" value="MreC"/>
    <property type="match status" value="1"/>
</dbReference>
<keyword evidence="7" id="KW-1185">Reference proteome</keyword>
<evidence type="ECO:0000313" key="7">
    <source>
        <dbReference type="Proteomes" id="UP000005555"/>
    </source>
</evidence>
<dbReference type="Pfam" id="PF04085">
    <property type="entry name" value="MreC"/>
    <property type="match status" value="1"/>
</dbReference>
<name>Q1YU28_9GAMM</name>
<dbReference type="AlphaFoldDB" id="Q1YU28"/>
<dbReference type="GO" id="GO:0008360">
    <property type="term" value="P:regulation of cell shape"/>
    <property type="evidence" value="ECO:0007669"/>
    <property type="project" value="UniProtKB-KW"/>
</dbReference>
<proteinExistence type="inferred from homology"/>
<dbReference type="Gene3D" id="2.40.10.350">
    <property type="entry name" value="Rod shape-determining protein MreC, domain 2"/>
    <property type="match status" value="1"/>
</dbReference>
<dbReference type="InterPro" id="IPR055342">
    <property type="entry name" value="MreC_beta-barrel_core"/>
</dbReference>
<dbReference type="eggNOG" id="COG1792">
    <property type="taxonomic scope" value="Bacteria"/>
</dbReference>
<dbReference type="InterPro" id="IPR007221">
    <property type="entry name" value="MreC"/>
</dbReference>
<protein>
    <recommendedName>
        <fullName evidence="2">Cell shape-determining protein MreC</fullName>
    </recommendedName>
    <alternativeName>
        <fullName evidence="4">Cell shape protein MreC</fullName>
    </alternativeName>
</protein>
<dbReference type="PANTHER" id="PTHR34138">
    <property type="entry name" value="CELL SHAPE-DETERMINING PROTEIN MREC"/>
    <property type="match status" value="1"/>
</dbReference>
<sequence>MLVDNFTPWLKPAYSAADNLVRPLYWIANIPLRVQEWSASSLTPRSEIESDNLRLSKESLIYHGQLQRMSDLAAENMRLRRLLNATELVQDSVLVTEVIGVSANPLSHTLTIDRGTADGVFVGQPLLDAEGLMGQIIEVHKRHSTALLITDSNHALPVQVLRNGLRSIAEGRADYNRLNLKFVSPTADIREGDKLVSSGLGGLYPAGYPVGTVLSIVSVPGDNFLKIDIDPSAEIDRSRHLLLLYNSRDNAADAVE</sequence>
<dbReference type="InterPro" id="IPR042177">
    <property type="entry name" value="Cell/Rod_1"/>
</dbReference>
<comment type="similarity">
    <text evidence="1">Belongs to the MreC family.</text>
</comment>